<dbReference type="Pfam" id="PF13489">
    <property type="entry name" value="Methyltransf_23"/>
    <property type="match status" value="1"/>
</dbReference>
<name>A0A9P5UB84_9AGAR</name>
<dbReference type="OrthoDB" id="184880at2759"/>
<evidence type="ECO:0008006" key="4">
    <source>
        <dbReference type="Google" id="ProtNLM"/>
    </source>
</evidence>
<evidence type="ECO:0000256" key="1">
    <source>
        <dbReference type="SAM" id="Phobius"/>
    </source>
</evidence>
<dbReference type="AlphaFoldDB" id="A0A9P5UB84"/>
<gene>
    <name evidence="2" type="ORF">BDP27DRAFT_1490791</name>
</gene>
<evidence type="ECO:0000313" key="2">
    <source>
        <dbReference type="EMBL" id="KAF9072814.1"/>
    </source>
</evidence>
<feature type="transmembrane region" description="Helical" evidence="1">
    <location>
        <begin position="261"/>
        <end position="280"/>
    </location>
</feature>
<reference evidence="2" key="1">
    <citation type="submission" date="2020-11" db="EMBL/GenBank/DDBJ databases">
        <authorList>
            <consortium name="DOE Joint Genome Institute"/>
            <person name="Ahrendt S."/>
            <person name="Riley R."/>
            <person name="Andreopoulos W."/>
            <person name="Labutti K."/>
            <person name="Pangilinan J."/>
            <person name="Ruiz-Duenas F.J."/>
            <person name="Barrasa J.M."/>
            <person name="Sanchez-Garcia M."/>
            <person name="Camarero S."/>
            <person name="Miyauchi S."/>
            <person name="Serrano A."/>
            <person name="Linde D."/>
            <person name="Babiker R."/>
            <person name="Drula E."/>
            <person name="Ayuso-Fernandez I."/>
            <person name="Pacheco R."/>
            <person name="Padilla G."/>
            <person name="Ferreira P."/>
            <person name="Barriuso J."/>
            <person name="Kellner H."/>
            <person name="Castanera R."/>
            <person name="Alfaro M."/>
            <person name="Ramirez L."/>
            <person name="Pisabarro A.G."/>
            <person name="Kuo A."/>
            <person name="Tritt A."/>
            <person name="Lipzen A."/>
            <person name="He G."/>
            <person name="Yan M."/>
            <person name="Ng V."/>
            <person name="Cullen D."/>
            <person name="Martin F."/>
            <person name="Rosso M.-N."/>
            <person name="Henrissat B."/>
            <person name="Hibbett D."/>
            <person name="Martinez A.T."/>
            <person name="Grigoriev I.V."/>
        </authorList>
    </citation>
    <scope>NUCLEOTIDE SEQUENCE</scope>
    <source>
        <strain evidence="2">AH 40177</strain>
    </source>
</reference>
<protein>
    <recommendedName>
        <fullName evidence="4">Methyltransferase domain-containing protein</fullName>
    </recommendedName>
</protein>
<keyword evidence="1" id="KW-0812">Transmembrane</keyword>
<dbReference type="EMBL" id="JADNRY010000022">
    <property type="protein sequence ID" value="KAF9072814.1"/>
    <property type="molecule type" value="Genomic_DNA"/>
</dbReference>
<sequence length="324" mass="36667">RLSVHHRIITKAFEDRLVLAPVSFKPNDRVLESAAGSGIWALEFNAQNNLPLGIECIDISDKQFPQKYPSNIHFSVQSVTNLPKEWQNSFSFIHQRLLIASMNDSLWIIAINQLFEALIPGGWVELVEIEAKVLAYGSGHCSQRLVSLITSLYKERGIIGDVGVYLPNLLKEVGFIDIHCETRRVPIRRSLNNDGLNRSKHWYDLWMGMKTPILAGGGYGIVKTEVEFDQLLQGCLNEWDESDDANTTYYTIMARKTSHEVVHLLFVMILPWLGALIRTVGLSGVDKTAFQVVVRRLLRRLILKSTSNFLSYLVSQSMIAQGRN</sequence>
<keyword evidence="1" id="KW-0472">Membrane</keyword>
<keyword evidence="1" id="KW-1133">Transmembrane helix</keyword>
<organism evidence="2 3">
    <name type="scientific">Rhodocollybia butyracea</name>
    <dbReference type="NCBI Taxonomy" id="206335"/>
    <lineage>
        <taxon>Eukaryota</taxon>
        <taxon>Fungi</taxon>
        <taxon>Dikarya</taxon>
        <taxon>Basidiomycota</taxon>
        <taxon>Agaricomycotina</taxon>
        <taxon>Agaricomycetes</taxon>
        <taxon>Agaricomycetidae</taxon>
        <taxon>Agaricales</taxon>
        <taxon>Marasmiineae</taxon>
        <taxon>Omphalotaceae</taxon>
        <taxon>Rhodocollybia</taxon>
    </lineage>
</organism>
<feature type="non-terminal residue" evidence="2">
    <location>
        <position position="1"/>
    </location>
</feature>
<keyword evidence="3" id="KW-1185">Reference proteome</keyword>
<accession>A0A9P5UB84</accession>
<comment type="caution">
    <text evidence="2">The sequence shown here is derived from an EMBL/GenBank/DDBJ whole genome shotgun (WGS) entry which is preliminary data.</text>
</comment>
<proteinExistence type="predicted"/>
<evidence type="ECO:0000313" key="3">
    <source>
        <dbReference type="Proteomes" id="UP000772434"/>
    </source>
</evidence>
<dbReference type="SUPFAM" id="SSF53335">
    <property type="entry name" value="S-adenosyl-L-methionine-dependent methyltransferases"/>
    <property type="match status" value="1"/>
</dbReference>
<dbReference type="InterPro" id="IPR029063">
    <property type="entry name" value="SAM-dependent_MTases_sf"/>
</dbReference>
<dbReference type="Proteomes" id="UP000772434">
    <property type="component" value="Unassembled WGS sequence"/>
</dbReference>
<dbReference type="Gene3D" id="3.40.50.150">
    <property type="entry name" value="Vaccinia Virus protein VP39"/>
    <property type="match status" value="1"/>
</dbReference>